<dbReference type="Gene3D" id="2.60.40.10">
    <property type="entry name" value="Immunoglobulins"/>
    <property type="match status" value="2"/>
</dbReference>
<feature type="chain" id="PRO_5042060348" description="Ig-like domain-containing protein" evidence="3">
    <location>
        <begin position="31"/>
        <end position="440"/>
    </location>
</feature>
<proteinExistence type="predicted"/>
<dbReference type="PROSITE" id="PS50835">
    <property type="entry name" value="IG_LIKE"/>
    <property type="match status" value="2"/>
</dbReference>
<dbReference type="PANTHER" id="PTHR23279:SF36">
    <property type="entry name" value="DEFECTIVE PROBOSCIS EXTENSION RESPONSE 9, ISOFORM A"/>
    <property type="match status" value="1"/>
</dbReference>
<dbReference type="GO" id="GO:0032589">
    <property type="term" value="C:neuron projection membrane"/>
    <property type="evidence" value="ECO:0007669"/>
    <property type="project" value="TreeGrafter"/>
</dbReference>
<evidence type="ECO:0000256" key="2">
    <source>
        <dbReference type="SAM" id="Phobius"/>
    </source>
</evidence>
<name>A0AAE1AIJ6_9GAST</name>
<feature type="signal peptide" evidence="3">
    <location>
        <begin position="1"/>
        <end position="30"/>
    </location>
</feature>
<dbReference type="SUPFAM" id="SSF48726">
    <property type="entry name" value="Immunoglobulin"/>
    <property type="match status" value="2"/>
</dbReference>
<evidence type="ECO:0000313" key="5">
    <source>
        <dbReference type="EMBL" id="KAK3788298.1"/>
    </source>
</evidence>
<dbReference type="InterPro" id="IPR007110">
    <property type="entry name" value="Ig-like_dom"/>
</dbReference>
<dbReference type="InterPro" id="IPR013151">
    <property type="entry name" value="Immunoglobulin_dom"/>
</dbReference>
<evidence type="ECO:0000259" key="4">
    <source>
        <dbReference type="PROSITE" id="PS50835"/>
    </source>
</evidence>
<keyword evidence="2" id="KW-0812">Transmembrane</keyword>
<keyword evidence="2" id="KW-1133">Transmembrane helix</keyword>
<dbReference type="SMART" id="SM00409">
    <property type="entry name" value="IG"/>
    <property type="match status" value="2"/>
</dbReference>
<feature type="domain" description="Ig-like" evidence="4">
    <location>
        <begin position="244"/>
        <end position="353"/>
    </location>
</feature>
<dbReference type="InterPro" id="IPR013098">
    <property type="entry name" value="Ig_I-set"/>
</dbReference>
<organism evidence="5 6">
    <name type="scientific">Elysia crispata</name>
    <name type="common">lettuce slug</name>
    <dbReference type="NCBI Taxonomy" id="231223"/>
    <lineage>
        <taxon>Eukaryota</taxon>
        <taxon>Metazoa</taxon>
        <taxon>Spiralia</taxon>
        <taxon>Lophotrochozoa</taxon>
        <taxon>Mollusca</taxon>
        <taxon>Gastropoda</taxon>
        <taxon>Heterobranchia</taxon>
        <taxon>Euthyneura</taxon>
        <taxon>Panpulmonata</taxon>
        <taxon>Sacoglossa</taxon>
        <taxon>Placobranchoidea</taxon>
        <taxon>Plakobranchidae</taxon>
        <taxon>Elysia</taxon>
    </lineage>
</organism>
<keyword evidence="3" id="KW-0732">Signal</keyword>
<dbReference type="GO" id="GO:0050808">
    <property type="term" value="P:synapse organization"/>
    <property type="evidence" value="ECO:0007669"/>
    <property type="project" value="TreeGrafter"/>
</dbReference>
<dbReference type="Pfam" id="PF07679">
    <property type="entry name" value="I-set"/>
    <property type="match status" value="1"/>
</dbReference>
<reference evidence="5" key="1">
    <citation type="journal article" date="2023" name="G3 (Bethesda)">
        <title>A reference genome for the long-term kleptoplast-retaining sea slug Elysia crispata morphotype clarki.</title>
        <authorList>
            <person name="Eastman K.E."/>
            <person name="Pendleton A.L."/>
            <person name="Shaikh M.A."/>
            <person name="Suttiyut T."/>
            <person name="Ogas R."/>
            <person name="Tomko P."/>
            <person name="Gavelis G."/>
            <person name="Widhalm J.R."/>
            <person name="Wisecaver J.H."/>
        </authorList>
    </citation>
    <scope>NUCLEOTIDE SEQUENCE</scope>
    <source>
        <strain evidence="5">ECLA1</strain>
    </source>
</reference>
<feature type="transmembrane region" description="Helical" evidence="2">
    <location>
        <begin position="402"/>
        <end position="430"/>
    </location>
</feature>
<evidence type="ECO:0000256" key="3">
    <source>
        <dbReference type="SAM" id="SignalP"/>
    </source>
</evidence>
<dbReference type="Pfam" id="PF00047">
    <property type="entry name" value="ig"/>
    <property type="match status" value="1"/>
</dbReference>
<keyword evidence="2" id="KW-0472">Membrane</keyword>
<dbReference type="InterPro" id="IPR013783">
    <property type="entry name" value="Ig-like_fold"/>
</dbReference>
<comment type="caution">
    <text evidence="5">The sequence shown here is derived from an EMBL/GenBank/DDBJ whole genome shotgun (WGS) entry which is preliminary data.</text>
</comment>
<dbReference type="InterPro" id="IPR003598">
    <property type="entry name" value="Ig_sub2"/>
</dbReference>
<gene>
    <name evidence="5" type="ORF">RRG08_007602</name>
</gene>
<dbReference type="SMART" id="SM00408">
    <property type="entry name" value="IGc2"/>
    <property type="match status" value="2"/>
</dbReference>
<dbReference type="EMBL" id="JAWDGP010001771">
    <property type="protein sequence ID" value="KAK3788298.1"/>
    <property type="molecule type" value="Genomic_DNA"/>
</dbReference>
<feature type="compositionally biased region" description="Low complexity" evidence="1">
    <location>
        <begin position="108"/>
        <end position="118"/>
    </location>
</feature>
<sequence>MRRLVLAWILPLSAALILLMVALCCVAAAAEQDLTSHRGKPTNIPKNVWRLKRRKARESNSQDTIYSRHHAFRFHETSTGSKHAQAPLQSGHRGQRMDTSDSQPSHDPLPLALPLSSPGDESTSSENFEPTPQFVFFQPVVKVRPNSLATLPCSVRNLGDRQVVWRLVDKDKFLTIGKTLWSNDDPRILVEHKLEEGGITTWNLLIKSVNSSDAGTYQCQITSSEGIMMNVQLKVEEPTTTIKPKMTVLKKVTHRDFRNTRNDAADEQRYPQREEHLTVGMPIRLQCNTSVEKFSSAWKIQMHWYKEGYAIKPSKHTLVTWHQREADMMYVCELYIDKSIRADSGQYHCKVNSQVLEAVMIYVLPNTTIGSEPKDSHSNYYSVGSLTTNDGAAALVGWQTSWFSTLAICIFSLLFSSSFSVICNCMAVVIDKHMQLIDQT</sequence>
<dbReference type="InterPro" id="IPR003599">
    <property type="entry name" value="Ig_sub"/>
</dbReference>
<evidence type="ECO:0000313" key="6">
    <source>
        <dbReference type="Proteomes" id="UP001283361"/>
    </source>
</evidence>
<accession>A0AAE1AIJ6</accession>
<dbReference type="InterPro" id="IPR037448">
    <property type="entry name" value="Zig-8"/>
</dbReference>
<dbReference type="AlphaFoldDB" id="A0AAE1AIJ6"/>
<feature type="domain" description="Ig-like" evidence="4">
    <location>
        <begin position="132"/>
        <end position="236"/>
    </location>
</feature>
<dbReference type="Proteomes" id="UP001283361">
    <property type="component" value="Unassembled WGS sequence"/>
</dbReference>
<dbReference type="PANTHER" id="PTHR23279">
    <property type="entry name" value="DEFECTIVE PROBOSCIS EXTENSION RESPONSE DPR -RELATED"/>
    <property type="match status" value="1"/>
</dbReference>
<dbReference type="CDD" id="cd00096">
    <property type="entry name" value="Ig"/>
    <property type="match status" value="1"/>
</dbReference>
<feature type="region of interest" description="Disordered" evidence="1">
    <location>
        <begin position="76"/>
        <end position="128"/>
    </location>
</feature>
<dbReference type="InterPro" id="IPR036179">
    <property type="entry name" value="Ig-like_dom_sf"/>
</dbReference>
<evidence type="ECO:0000256" key="1">
    <source>
        <dbReference type="SAM" id="MobiDB-lite"/>
    </source>
</evidence>
<keyword evidence="6" id="KW-1185">Reference proteome</keyword>
<protein>
    <recommendedName>
        <fullName evidence="4">Ig-like domain-containing protein</fullName>
    </recommendedName>
</protein>